<evidence type="ECO:0000256" key="1">
    <source>
        <dbReference type="SAM" id="MobiDB-lite"/>
    </source>
</evidence>
<sequence>MTRFPIHPSPCFEPHRLLILPTTVPSAGHYEVRPAGVELPEEVPEGALHSAVERPSGADERAAVGRPPEQVQRAVGAGAQRRWGAGGARNLQGPGGQGRAGLPPEVGHPRRAHHPREGEWLHRQRRRQPLQGRHHKA</sequence>
<accession>A0A9E7K9U0</accession>
<feature type="region of interest" description="Disordered" evidence="1">
    <location>
        <begin position="48"/>
        <end position="137"/>
    </location>
</feature>
<proteinExistence type="predicted"/>
<organism evidence="2 3">
    <name type="scientific">Musa troglodytarum</name>
    <name type="common">fe'i banana</name>
    <dbReference type="NCBI Taxonomy" id="320322"/>
    <lineage>
        <taxon>Eukaryota</taxon>
        <taxon>Viridiplantae</taxon>
        <taxon>Streptophyta</taxon>
        <taxon>Embryophyta</taxon>
        <taxon>Tracheophyta</taxon>
        <taxon>Spermatophyta</taxon>
        <taxon>Magnoliopsida</taxon>
        <taxon>Liliopsida</taxon>
        <taxon>Zingiberales</taxon>
        <taxon>Musaceae</taxon>
        <taxon>Musa</taxon>
    </lineage>
</organism>
<keyword evidence="3" id="KW-1185">Reference proteome</keyword>
<gene>
    <name evidence="2" type="ORF">MUK42_28228</name>
</gene>
<dbReference type="EMBL" id="CP097508">
    <property type="protein sequence ID" value="URE09637.1"/>
    <property type="molecule type" value="Genomic_DNA"/>
</dbReference>
<feature type="compositionally biased region" description="Basic residues" evidence="1">
    <location>
        <begin position="123"/>
        <end position="137"/>
    </location>
</feature>
<feature type="compositionally biased region" description="Low complexity" evidence="1">
    <location>
        <begin position="70"/>
        <end position="83"/>
    </location>
</feature>
<name>A0A9E7K9U0_9LILI</name>
<dbReference type="AlphaFoldDB" id="A0A9E7K9U0"/>
<dbReference type="Proteomes" id="UP001055439">
    <property type="component" value="Chromosome 6"/>
</dbReference>
<evidence type="ECO:0000313" key="2">
    <source>
        <dbReference type="EMBL" id="URE09637.1"/>
    </source>
</evidence>
<reference evidence="2" key="1">
    <citation type="submission" date="2022-05" db="EMBL/GenBank/DDBJ databases">
        <title>The Musa troglodytarum L. genome provides insights into the mechanism of non-climacteric behaviour and enrichment of carotenoids.</title>
        <authorList>
            <person name="Wang J."/>
        </authorList>
    </citation>
    <scope>NUCLEOTIDE SEQUENCE</scope>
    <source>
        <tissue evidence="2">Leaf</tissue>
    </source>
</reference>
<protein>
    <submittedName>
        <fullName evidence="2">Uncharacterized protein</fullName>
    </submittedName>
</protein>
<evidence type="ECO:0000313" key="3">
    <source>
        <dbReference type="Proteomes" id="UP001055439"/>
    </source>
</evidence>